<dbReference type="OrthoDB" id="8742770at2759"/>
<evidence type="ECO:0000256" key="10">
    <source>
        <dbReference type="ARBA" id="ARBA00023163"/>
    </source>
</evidence>
<feature type="region of interest" description="Disordered" evidence="15">
    <location>
        <begin position="1061"/>
        <end position="1138"/>
    </location>
</feature>
<evidence type="ECO:0000256" key="14">
    <source>
        <dbReference type="PROSITE-ProRule" id="PRU00042"/>
    </source>
</evidence>
<dbReference type="PROSITE" id="PS00028">
    <property type="entry name" value="ZINC_FINGER_C2H2_1"/>
    <property type="match status" value="3"/>
</dbReference>
<feature type="domain" description="C2H2-type" evidence="16">
    <location>
        <begin position="356"/>
        <end position="385"/>
    </location>
</feature>
<dbReference type="InterPro" id="IPR046341">
    <property type="entry name" value="SET_dom_sf"/>
</dbReference>
<name>A0A8J0U6K1_XENLA</name>
<dbReference type="GO" id="GO:0003714">
    <property type="term" value="F:transcription corepressor activity"/>
    <property type="evidence" value="ECO:0007669"/>
    <property type="project" value="UniProtKB-ARBA"/>
</dbReference>
<feature type="domain" description="CCHC FOG-type" evidence="17">
    <location>
        <begin position="1169"/>
        <end position="1202"/>
    </location>
</feature>
<keyword evidence="5 14" id="KW-0863">Zinc-finger</keyword>
<dbReference type="FunFam" id="3.30.160.60:FF:001079">
    <property type="entry name" value="zinc finger protein ZFPM1 isoform X2"/>
    <property type="match status" value="1"/>
</dbReference>
<dbReference type="InterPro" id="IPR036236">
    <property type="entry name" value="Znf_C2H2_sf"/>
</dbReference>
<dbReference type="PROSITE" id="PS50157">
    <property type="entry name" value="ZINC_FINGER_C2H2_2"/>
    <property type="match status" value="2"/>
</dbReference>
<dbReference type="Pfam" id="PF25445">
    <property type="entry name" value="CCHC_ZFPM2"/>
    <property type="match status" value="1"/>
</dbReference>
<feature type="domain" description="C2H2-type" evidence="16">
    <location>
        <begin position="386"/>
        <end position="409"/>
    </location>
</feature>
<reference evidence="19" key="1">
    <citation type="submission" date="2025-08" db="UniProtKB">
        <authorList>
            <consortium name="RefSeq"/>
        </authorList>
    </citation>
    <scope>IDENTIFICATION</scope>
    <source>
        <strain evidence="19">J_2021</strain>
        <tissue evidence="19">Erythrocytes</tissue>
    </source>
</reference>
<feature type="compositionally biased region" description="Polar residues" evidence="15">
    <location>
        <begin position="1108"/>
        <end position="1118"/>
    </location>
</feature>
<evidence type="ECO:0000256" key="7">
    <source>
        <dbReference type="ARBA" id="ARBA00023015"/>
    </source>
</evidence>
<feature type="domain" description="CCHC FOG-type" evidence="17">
    <location>
        <begin position="304"/>
        <end position="337"/>
    </location>
</feature>
<feature type="domain" description="CCHC FOG-type" evidence="17">
    <location>
        <begin position="656"/>
        <end position="689"/>
    </location>
</feature>
<dbReference type="PANTHER" id="PTHR12958">
    <property type="entry name" value="FRIEND OF GATA2-RELATED"/>
    <property type="match status" value="1"/>
</dbReference>
<feature type="region of interest" description="Disordered" evidence="15">
    <location>
        <begin position="506"/>
        <end position="543"/>
    </location>
</feature>
<dbReference type="GO" id="GO:0003677">
    <property type="term" value="F:DNA binding"/>
    <property type="evidence" value="ECO:0007669"/>
    <property type="project" value="UniProtKB-KW"/>
</dbReference>
<feature type="region of interest" description="Disordered" evidence="15">
    <location>
        <begin position="807"/>
        <end position="826"/>
    </location>
</feature>
<feature type="compositionally biased region" description="Low complexity" evidence="15">
    <location>
        <begin position="1065"/>
        <end position="1086"/>
    </location>
</feature>
<dbReference type="AlphaFoldDB" id="A0A8J0U6K1"/>
<evidence type="ECO:0000256" key="13">
    <source>
        <dbReference type="ARBA" id="ARBA00082476"/>
    </source>
</evidence>
<evidence type="ECO:0000313" key="20">
    <source>
        <dbReference type="Xenbase" id="XB-GENE-17335351"/>
    </source>
</evidence>
<evidence type="ECO:0000256" key="2">
    <source>
        <dbReference type="ARBA" id="ARBA00022491"/>
    </source>
</evidence>
<keyword evidence="6" id="KW-0862">Zinc</keyword>
<dbReference type="GO" id="GO:0001817">
    <property type="term" value="P:regulation of cytokine production"/>
    <property type="evidence" value="ECO:0007669"/>
    <property type="project" value="UniProtKB-ARBA"/>
</dbReference>
<dbReference type="GO" id="GO:0030219">
    <property type="term" value="P:megakaryocyte differentiation"/>
    <property type="evidence" value="ECO:0000318"/>
    <property type="project" value="GO_Central"/>
</dbReference>
<evidence type="ECO:0000256" key="4">
    <source>
        <dbReference type="ARBA" id="ARBA00022737"/>
    </source>
</evidence>
<dbReference type="SUPFAM" id="SSF57667">
    <property type="entry name" value="beta-beta-alpha zinc fingers"/>
    <property type="match status" value="6"/>
</dbReference>
<dbReference type="GO" id="GO:0045637">
    <property type="term" value="P:regulation of myeloid cell differentiation"/>
    <property type="evidence" value="ECO:0007669"/>
    <property type="project" value="UniProtKB-ARBA"/>
</dbReference>
<evidence type="ECO:0000256" key="6">
    <source>
        <dbReference type="ARBA" id="ARBA00022833"/>
    </source>
</evidence>
<dbReference type="GO" id="GO:0030218">
    <property type="term" value="P:erythrocyte differentiation"/>
    <property type="evidence" value="ECO:0000318"/>
    <property type="project" value="GO_Central"/>
</dbReference>
<dbReference type="GO" id="GO:0000122">
    <property type="term" value="P:negative regulation of transcription by RNA polymerase II"/>
    <property type="evidence" value="ECO:0000318"/>
    <property type="project" value="GO_Central"/>
</dbReference>
<dbReference type="GO" id="GO:0061629">
    <property type="term" value="F:RNA polymerase II-specific DNA-binding transcription factor binding"/>
    <property type="evidence" value="ECO:0007669"/>
    <property type="project" value="InterPro"/>
</dbReference>
<keyword evidence="3" id="KW-0479">Metal-binding</keyword>
<dbReference type="InterPro" id="IPR049361">
    <property type="entry name" value="ZFPM1/2_PR"/>
</dbReference>
<feature type="compositionally biased region" description="Basic residues" evidence="15">
    <location>
        <begin position="32"/>
        <end position="41"/>
    </location>
</feature>
<keyword evidence="9" id="KW-0010">Activator</keyword>
<keyword evidence="18" id="KW-1185">Reference proteome</keyword>
<evidence type="ECO:0000313" key="19">
    <source>
        <dbReference type="RefSeq" id="XP_018095950.1"/>
    </source>
</evidence>
<dbReference type="Pfam" id="PF00096">
    <property type="entry name" value="zf-C2H2"/>
    <property type="match status" value="1"/>
</dbReference>
<dbReference type="Xenbase" id="XB-GENE-17335351">
    <property type="gene designation" value="zfpm1.S"/>
</dbReference>
<dbReference type="PROSITE" id="PS51810">
    <property type="entry name" value="ZF_CCHC_FOG"/>
    <property type="match status" value="5"/>
</dbReference>
<evidence type="ECO:0000256" key="12">
    <source>
        <dbReference type="ARBA" id="ARBA00074643"/>
    </source>
</evidence>
<dbReference type="KEGG" id="xla:108704079"/>
<feature type="compositionally biased region" description="Low complexity" evidence="15">
    <location>
        <begin position="531"/>
        <end position="541"/>
    </location>
</feature>
<dbReference type="RefSeq" id="XP_018095950.1">
    <property type="nucleotide sequence ID" value="XM_018240461.2"/>
</dbReference>
<evidence type="ECO:0000259" key="16">
    <source>
        <dbReference type="PROSITE" id="PS50157"/>
    </source>
</evidence>
<evidence type="ECO:0000313" key="18">
    <source>
        <dbReference type="Proteomes" id="UP000186698"/>
    </source>
</evidence>
<feature type="region of interest" description="Disordered" evidence="15">
    <location>
        <begin position="1"/>
        <end position="151"/>
    </location>
</feature>
<evidence type="ECO:0000256" key="9">
    <source>
        <dbReference type="ARBA" id="ARBA00023159"/>
    </source>
</evidence>
<dbReference type="PANTHER" id="PTHR12958:SF4">
    <property type="entry name" value="ZINC FINGER PROTEIN ZFPM1"/>
    <property type="match status" value="1"/>
</dbReference>
<feature type="region of interest" description="Disordered" evidence="15">
    <location>
        <begin position="743"/>
        <end position="772"/>
    </location>
</feature>
<dbReference type="GO" id="GO:0051241">
    <property type="term" value="P:negative regulation of multicellular organismal process"/>
    <property type="evidence" value="ECO:0007669"/>
    <property type="project" value="UniProtKB-ARBA"/>
</dbReference>
<accession>A0A8J0U6K1</accession>
<keyword evidence="11" id="KW-0539">Nucleus</keyword>
<feature type="compositionally biased region" description="Polar residues" evidence="15">
    <location>
        <begin position="80"/>
        <end position="96"/>
    </location>
</feature>
<dbReference type="AGR" id="Xenbase:XB-GENE-17335351"/>
<evidence type="ECO:0000259" key="17">
    <source>
        <dbReference type="PROSITE" id="PS51810"/>
    </source>
</evidence>
<dbReference type="InterPro" id="IPR039746">
    <property type="entry name" value="FOG"/>
</dbReference>
<dbReference type="GeneID" id="108704079"/>
<feature type="domain" description="CCHC FOG-type" evidence="17">
    <location>
        <begin position="904"/>
        <end position="937"/>
    </location>
</feature>
<evidence type="ECO:0000256" key="8">
    <source>
        <dbReference type="ARBA" id="ARBA00023125"/>
    </source>
</evidence>
<keyword evidence="8" id="KW-0238">DNA-binding</keyword>
<dbReference type="CDD" id="cd19215">
    <property type="entry name" value="PR-SET_ZFPM1"/>
    <property type="match status" value="1"/>
</dbReference>
<feature type="compositionally biased region" description="Basic and acidic residues" evidence="15">
    <location>
        <begin position="514"/>
        <end position="528"/>
    </location>
</feature>
<evidence type="ECO:0000256" key="5">
    <source>
        <dbReference type="ARBA" id="ARBA00022771"/>
    </source>
</evidence>
<evidence type="ECO:0000256" key="15">
    <source>
        <dbReference type="SAM" id="MobiDB-lite"/>
    </source>
</evidence>
<dbReference type="InterPro" id="IPR013087">
    <property type="entry name" value="Znf_C2H2_type"/>
</dbReference>
<sequence length="1207" mass="130048">MWACGQLEPAWSSSPTPCPATLTAQRTDMSRRKQSNPRQIKRSLGDMEGTEAKFIEEPNHSDKDGAYSDQDGSVDCDSPSPVNSDSNEENGCNSVTQSLEQESEEAASKPSVELGQITKSPCTSEGELREDEENIQESRSPSSTEDAEEPQIWNGPDELELEISSTDGVGHIRARSQLHKGFSWGPYKGNFTGSSSSPSPADLSISLSLDVDDDCWLKYMTLVSCEAEANAVLYRKGDQIWCKTSQTVEQGEVIQAFLMAEPQAIPNYTIKEEPGETSQCTSTLPEFQLLPQQAGMAAILATAVVNKDVFPCKDCGIWYRSERNLQAHLMYYCASRQSSTSPSMEEKPKDSYPNERICPFPQCKKSCPSSSSLEIHMRSHSGERPFVCLICLSAFTTKANCERHLKVHTDTLNGVCHGCGFISTTRDILYSHLVTNHMICQPGSKVDVYPVVKAVPTVNSANPVVNQIASINLLKCDLCGFLADGLPSLQQHALLHTTNFVPVATHSVKSSPENQKEKLDLKGQENGDAKSPISSSSASEEPPLKINIKLEPEGQYSISEAGSTICETKDGVALVQSPAIKVKTEMSSPTPGSSPVPNETAATGGGRVIIPNYVFGQEATAAIVPQASEILAKMSELVHSRLKQGQAVTPAGFSGSAAPKGATCFECEITFNNINNYYVHKRLYCSGRHVSDESSSGARKVKALPARTSLASSTEQEASPPQEDAGGESSAPVVTVKLEENSGMDCEGAGSDHVSEGSQSPSSLDDPDEDPNRTVCEACNIRFSRHETYVVHKRHYCASRHDPPLRRSGVNKLGPPYATQPTPRTRKRRKLYEIHGVAPTESTLSSPHPLGRVEAMALMPGLIPAPAMPSPSSSPDAADGPIDLSKKPRLVAEVPAPSAAATVAQLADYHECTACRISFNSLENYLAHKKFSCPTAPLQQKAIQQLQKIKSPSSATGKPVDYTVKVKVESRAALSPGSVGETIQPLALPLSTISDPKQLKQYSAVTETSPSATTCPYCPHNVIIRGDLLEHFRSVHGLILAKPTAGHRLQTTFMEVLVPARGQTSSASENSLPSPPASSASPLQLPGLRRENSNYKDTASSSSSSSSANGSPVLTSTPRPLMPTSPALPSNSLPLTESRREDGLRVLSQVLLPGEKAMQPPKLSLTSPVPNGNHRYCRLCNIKFSSLSTFIAHKKYYCSSHAAEHVK</sequence>
<dbReference type="InterPro" id="IPR034731">
    <property type="entry name" value="Znf_CCHC_FOG"/>
</dbReference>
<feature type="compositionally biased region" description="Basic and acidic residues" evidence="15">
    <location>
        <begin position="50"/>
        <end position="66"/>
    </location>
</feature>
<dbReference type="InterPro" id="IPR059121">
    <property type="entry name" value="CCHC_ZFPM2-like"/>
</dbReference>
<dbReference type="GO" id="GO:0008270">
    <property type="term" value="F:zinc ion binding"/>
    <property type="evidence" value="ECO:0007669"/>
    <property type="project" value="UniProtKB-KW"/>
</dbReference>
<evidence type="ECO:0000256" key="11">
    <source>
        <dbReference type="ARBA" id="ARBA00023242"/>
    </source>
</evidence>
<evidence type="ECO:0000256" key="3">
    <source>
        <dbReference type="ARBA" id="ARBA00022723"/>
    </source>
</evidence>
<feature type="region of interest" description="Disordered" evidence="15">
    <location>
        <begin position="689"/>
        <end position="730"/>
    </location>
</feature>
<keyword evidence="2" id="KW-0678">Repressor</keyword>
<dbReference type="GO" id="GO:0002521">
    <property type="term" value="P:leukocyte differentiation"/>
    <property type="evidence" value="ECO:0007669"/>
    <property type="project" value="UniProtKB-ARBA"/>
</dbReference>
<protein>
    <recommendedName>
        <fullName evidence="12">Zinc finger protein ZFPM1</fullName>
    </recommendedName>
    <alternativeName>
        <fullName evidence="13">Friend of GATA protein 1</fullName>
    </alternativeName>
</protein>
<dbReference type="GO" id="GO:0005634">
    <property type="term" value="C:nucleus"/>
    <property type="evidence" value="ECO:0000318"/>
    <property type="project" value="GO_Central"/>
</dbReference>
<dbReference type="GO" id="GO:0048646">
    <property type="term" value="P:anatomical structure formation involved in morphogenesis"/>
    <property type="evidence" value="ECO:0007669"/>
    <property type="project" value="UniProtKB-ARBA"/>
</dbReference>
<dbReference type="FunFam" id="3.30.160.60:FF:000828">
    <property type="entry name" value="Zinc finger protein, FOG family member 1"/>
    <property type="match status" value="1"/>
</dbReference>
<evidence type="ECO:0000256" key="1">
    <source>
        <dbReference type="ARBA" id="ARBA00004123"/>
    </source>
</evidence>
<feature type="domain" description="CCHC FOG-type" evidence="17">
    <location>
        <begin position="768"/>
        <end position="801"/>
    </location>
</feature>
<dbReference type="SMART" id="SM00355">
    <property type="entry name" value="ZnF_C2H2"/>
    <property type="match status" value="10"/>
</dbReference>
<gene>
    <name evidence="19 20" type="primary">zfpm1.S</name>
</gene>
<dbReference type="Gene3D" id="3.30.160.60">
    <property type="entry name" value="Classic Zinc Finger"/>
    <property type="match status" value="2"/>
</dbReference>
<feature type="compositionally biased region" description="Polar residues" evidence="15">
    <location>
        <begin position="709"/>
        <end position="719"/>
    </location>
</feature>
<dbReference type="Proteomes" id="UP000186698">
    <property type="component" value="Chromosome 4S"/>
</dbReference>
<keyword evidence="4" id="KW-0677">Repeat</keyword>
<dbReference type="GO" id="GO:0045944">
    <property type="term" value="P:positive regulation of transcription by RNA polymerase II"/>
    <property type="evidence" value="ECO:0000318"/>
    <property type="project" value="GO_Central"/>
</dbReference>
<organism evidence="18 19">
    <name type="scientific">Xenopus laevis</name>
    <name type="common">African clawed frog</name>
    <dbReference type="NCBI Taxonomy" id="8355"/>
    <lineage>
        <taxon>Eukaryota</taxon>
        <taxon>Metazoa</taxon>
        <taxon>Chordata</taxon>
        <taxon>Craniata</taxon>
        <taxon>Vertebrata</taxon>
        <taxon>Euteleostomi</taxon>
        <taxon>Amphibia</taxon>
        <taxon>Batrachia</taxon>
        <taxon>Anura</taxon>
        <taxon>Pipoidea</taxon>
        <taxon>Pipidae</taxon>
        <taxon>Xenopodinae</taxon>
        <taxon>Xenopus</taxon>
        <taxon>Xenopus</taxon>
    </lineage>
</organism>
<dbReference type="CTD" id="108704079"/>
<comment type="subcellular location">
    <subcellularLocation>
        <location evidence="1">Nucleus</location>
    </subcellularLocation>
</comment>
<proteinExistence type="predicted"/>
<keyword evidence="10" id="KW-0804">Transcription</keyword>
<dbReference type="Gene3D" id="2.170.270.10">
    <property type="entry name" value="SET domain"/>
    <property type="match status" value="1"/>
</dbReference>
<keyword evidence="7" id="KW-0805">Transcription regulation</keyword>
<dbReference type="Pfam" id="PF21182">
    <property type="entry name" value="FOG1-like_PR"/>
    <property type="match status" value="1"/>
</dbReference>
<dbReference type="GO" id="GO:0007507">
    <property type="term" value="P:heart development"/>
    <property type="evidence" value="ECO:0000318"/>
    <property type="project" value="GO_Central"/>
</dbReference>